<dbReference type="EMBL" id="BT085299">
    <property type="protein sequence ID" value="ACR35652.1"/>
    <property type="molecule type" value="mRNA"/>
</dbReference>
<proteinExistence type="evidence at transcript level"/>
<reference evidence="1" key="1">
    <citation type="journal article" date="2009" name="PLoS Genet.">
        <title>Sequencing, mapping, and analysis of 27,455 maize full-length cDNAs.</title>
        <authorList>
            <person name="Soderlund C."/>
            <person name="Descour A."/>
            <person name="Kudrna D."/>
            <person name="Bomhoff M."/>
            <person name="Boyd L."/>
            <person name="Currie J."/>
            <person name="Angelova A."/>
            <person name="Collura K."/>
            <person name="Wissotski M."/>
            <person name="Ashley E."/>
            <person name="Morrow D."/>
            <person name="Fernandes J."/>
            <person name="Walbot V."/>
            <person name="Yu Y."/>
        </authorList>
    </citation>
    <scope>NUCLEOTIDE SEQUENCE</scope>
    <source>
        <strain evidence="1">B73</strain>
    </source>
</reference>
<accession>C4J3A2</accession>
<protein>
    <submittedName>
        <fullName evidence="1">Uncharacterized protein</fullName>
    </submittedName>
</protein>
<evidence type="ECO:0000313" key="1">
    <source>
        <dbReference type="EMBL" id="ACR35652.1"/>
    </source>
</evidence>
<name>C4J3A2_MAIZE</name>
<organism evidence="1">
    <name type="scientific">Zea mays</name>
    <name type="common">Maize</name>
    <dbReference type="NCBI Taxonomy" id="4577"/>
    <lineage>
        <taxon>Eukaryota</taxon>
        <taxon>Viridiplantae</taxon>
        <taxon>Streptophyta</taxon>
        <taxon>Embryophyta</taxon>
        <taxon>Tracheophyta</taxon>
        <taxon>Spermatophyta</taxon>
        <taxon>Magnoliopsida</taxon>
        <taxon>Liliopsida</taxon>
        <taxon>Poales</taxon>
        <taxon>Poaceae</taxon>
        <taxon>PACMAD clade</taxon>
        <taxon>Panicoideae</taxon>
        <taxon>Andropogonodae</taxon>
        <taxon>Andropogoneae</taxon>
        <taxon>Tripsacinae</taxon>
        <taxon>Zea</taxon>
    </lineage>
</organism>
<sequence>MIVMGTRSGK</sequence>